<dbReference type="EMBL" id="LNQE01001909">
    <property type="protein sequence ID" value="KUG02780.1"/>
    <property type="molecule type" value="Genomic_DNA"/>
</dbReference>
<sequence length="119" mass="13708">MTKPSFDEFTDMLDKAVNRIPPRFCSELTGGFNVQKGKQRDGDYYILGEYVEGDHLGSFIVFYYGSFVEVLEDEPWEAWEAEILDTVLHELQHHLEALAGRDDLARKEIEELSKALLHS</sequence>
<dbReference type="Gene3D" id="3.30.2010.20">
    <property type="match status" value="1"/>
</dbReference>
<reference evidence="1" key="1">
    <citation type="journal article" date="2015" name="Proc. Natl. Acad. Sci. U.S.A.">
        <title>Networks of energetic and metabolic interactions define dynamics in microbial communities.</title>
        <authorList>
            <person name="Embree M."/>
            <person name="Liu J.K."/>
            <person name="Al-Bassam M.M."/>
            <person name="Zengler K."/>
        </authorList>
    </citation>
    <scope>NUCLEOTIDE SEQUENCE</scope>
</reference>
<gene>
    <name evidence="1" type="ORF">ASZ90_019856</name>
</gene>
<organism evidence="1">
    <name type="scientific">hydrocarbon metagenome</name>
    <dbReference type="NCBI Taxonomy" id="938273"/>
    <lineage>
        <taxon>unclassified sequences</taxon>
        <taxon>metagenomes</taxon>
        <taxon>ecological metagenomes</taxon>
    </lineage>
</organism>
<dbReference type="AlphaFoldDB" id="A0A0W8E2B5"/>
<evidence type="ECO:0000313" key="1">
    <source>
        <dbReference type="EMBL" id="KUG02780.1"/>
    </source>
</evidence>
<evidence type="ECO:0008006" key="2">
    <source>
        <dbReference type="Google" id="ProtNLM"/>
    </source>
</evidence>
<comment type="caution">
    <text evidence="1">The sequence shown here is derived from an EMBL/GenBank/DDBJ whole genome shotgun (WGS) entry which is preliminary data.</text>
</comment>
<dbReference type="SUPFAM" id="SSF55486">
    <property type="entry name" value="Metalloproteases ('zincins'), catalytic domain"/>
    <property type="match status" value="1"/>
</dbReference>
<dbReference type="Pfam" id="PF06262">
    <property type="entry name" value="Zincin_1"/>
    <property type="match status" value="1"/>
</dbReference>
<proteinExistence type="predicted"/>
<protein>
    <recommendedName>
        <fullName evidence="2">Zinicin-like metallopeptidase</fullName>
    </recommendedName>
</protein>
<dbReference type="InterPro" id="IPR038555">
    <property type="entry name" value="Zincin_1_sf"/>
</dbReference>
<name>A0A0W8E2B5_9ZZZZ</name>
<accession>A0A0W8E2B5</accession>
<dbReference type="InterPro" id="IPR010428">
    <property type="entry name" value="Zincin_1"/>
</dbReference>
<dbReference type="CDD" id="cd12953">
    <property type="entry name" value="MMP_TTHA0227"/>
    <property type="match status" value="1"/>
</dbReference>